<evidence type="ECO:0000256" key="1">
    <source>
        <dbReference type="ARBA" id="ARBA00004196"/>
    </source>
</evidence>
<evidence type="ECO:0000259" key="6">
    <source>
        <dbReference type="PROSITE" id="PS51352"/>
    </source>
</evidence>
<dbReference type="AlphaFoldDB" id="A0A831RRH9"/>
<dbReference type="GO" id="GO:0016209">
    <property type="term" value="F:antioxidant activity"/>
    <property type="evidence" value="ECO:0007669"/>
    <property type="project" value="InterPro"/>
</dbReference>
<feature type="domain" description="Thioredoxin" evidence="6">
    <location>
        <begin position="29"/>
        <end position="169"/>
    </location>
</feature>
<keyword evidence="3" id="KW-1015">Disulfide bond</keyword>
<dbReference type="Pfam" id="PF00578">
    <property type="entry name" value="AhpC-TSA"/>
    <property type="match status" value="1"/>
</dbReference>
<dbReference type="EMBL" id="DRKP01000188">
    <property type="protein sequence ID" value="HEB97709.1"/>
    <property type="molecule type" value="Genomic_DNA"/>
</dbReference>
<dbReference type="Proteomes" id="UP000886251">
    <property type="component" value="Unassembled WGS sequence"/>
</dbReference>
<evidence type="ECO:0000256" key="3">
    <source>
        <dbReference type="ARBA" id="ARBA00023157"/>
    </source>
</evidence>
<dbReference type="PANTHER" id="PTHR42852">
    <property type="entry name" value="THIOL:DISULFIDE INTERCHANGE PROTEIN DSBE"/>
    <property type="match status" value="1"/>
</dbReference>
<dbReference type="InterPro" id="IPR036249">
    <property type="entry name" value="Thioredoxin-like_sf"/>
</dbReference>
<dbReference type="InterPro" id="IPR000866">
    <property type="entry name" value="AhpC/TSA"/>
</dbReference>
<name>A0A831RRH9_9GAMM</name>
<gene>
    <name evidence="7" type="ORF">ENI96_14900</name>
</gene>
<dbReference type="Gene3D" id="3.40.30.10">
    <property type="entry name" value="Glutaredoxin"/>
    <property type="match status" value="1"/>
</dbReference>
<feature type="chain" id="PRO_5033040718" evidence="5">
    <location>
        <begin position="23"/>
        <end position="172"/>
    </location>
</feature>
<dbReference type="CDD" id="cd02966">
    <property type="entry name" value="TlpA_like_family"/>
    <property type="match status" value="1"/>
</dbReference>
<evidence type="ECO:0000256" key="4">
    <source>
        <dbReference type="ARBA" id="ARBA00023284"/>
    </source>
</evidence>
<accession>A0A831RRH9</accession>
<keyword evidence="4" id="KW-0676">Redox-active center</keyword>
<dbReference type="GO" id="GO:0030313">
    <property type="term" value="C:cell envelope"/>
    <property type="evidence" value="ECO:0007669"/>
    <property type="project" value="UniProtKB-SubCell"/>
</dbReference>
<comment type="subcellular location">
    <subcellularLocation>
        <location evidence="1">Cell envelope</location>
    </subcellularLocation>
</comment>
<comment type="caution">
    <text evidence="7">The sequence shown here is derived from an EMBL/GenBank/DDBJ whole genome shotgun (WGS) entry which is preliminary data.</text>
</comment>
<dbReference type="PROSITE" id="PS00194">
    <property type="entry name" value="THIOREDOXIN_1"/>
    <property type="match status" value="1"/>
</dbReference>
<dbReference type="InterPro" id="IPR013766">
    <property type="entry name" value="Thioredoxin_domain"/>
</dbReference>
<keyword evidence="2" id="KW-0201">Cytochrome c-type biogenesis</keyword>
<evidence type="ECO:0000256" key="2">
    <source>
        <dbReference type="ARBA" id="ARBA00022748"/>
    </source>
</evidence>
<sequence length="172" mass="19271">MRTFGILLSLTLFAIAAGARQAGQGLTAIPDRPPAPDFRLPDLDGGLHRLSDYRGRVVIVNFWATWCPPCRAEMPSMQRAWEKLEKEGIVMLGIDVGEDEDRVFQFTADYPVEFPLLLDRDSAVIGRWPVRGLPTTFVVDPRGRLAYRAIGGREWDDPALLDLVRGLQRPAQ</sequence>
<dbReference type="GO" id="GO:0015036">
    <property type="term" value="F:disulfide oxidoreductase activity"/>
    <property type="evidence" value="ECO:0007669"/>
    <property type="project" value="UniProtKB-ARBA"/>
</dbReference>
<dbReference type="GO" id="GO:0017004">
    <property type="term" value="P:cytochrome complex assembly"/>
    <property type="evidence" value="ECO:0007669"/>
    <property type="project" value="UniProtKB-KW"/>
</dbReference>
<proteinExistence type="predicted"/>
<dbReference type="PROSITE" id="PS51352">
    <property type="entry name" value="THIOREDOXIN_2"/>
    <property type="match status" value="1"/>
</dbReference>
<protein>
    <submittedName>
        <fullName evidence="7">TlpA family protein disulfide reductase</fullName>
    </submittedName>
</protein>
<dbReference type="SUPFAM" id="SSF52833">
    <property type="entry name" value="Thioredoxin-like"/>
    <property type="match status" value="1"/>
</dbReference>
<feature type="signal peptide" evidence="5">
    <location>
        <begin position="1"/>
        <end position="22"/>
    </location>
</feature>
<reference evidence="7" key="1">
    <citation type="journal article" date="2020" name="mSystems">
        <title>Genome- and Community-Level Interaction Insights into Carbon Utilization and Element Cycling Functions of Hydrothermarchaeota in Hydrothermal Sediment.</title>
        <authorList>
            <person name="Zhou Z."/>
            <person name="Liu Y."/>
            <person name="Xu W."/>
            <person name="Pan J."/>
            <person name="Luo Z.H."/>
            <person name="Li M."/>
        </authorList>
    </citation>
    <scope>NUCLEOTIDE SEQUENCE [LARGE SCALE GENOMIC DNA]</scope>
    <source>
        <strain evidence="7">HyVt-443</strain>
    </source>
</reference>
<dbReference type="PANTHER" id="PTHR42852:SF6">
    <property type="entry name" value="THIOL:DISULFIDE INTERCHANGE PROTEIN DSBE"/>
    <property type="match status" value="1"/>
</dbReference>
<organism evidence="7">
    <name type="scientific">Sedimenticola thiotaurini</name>
    <dbReference type="NCBI Taxonomy" id="1543721"/>
    <lineage>
        <taxon>Bacteria</taxon>
        <taxon>Pseudomonadati</taxon>
        <taxon>Pseudomonadota</taxon>
        <taxon>Gammaproteobacteria</taxon>
        <taxon>Chromatiales</taxon>
        <taxon>Sedimenticolaceae</taxon>
        <taxon>Sedimenticola</taxon>
    </lineage>
</organism>
<evidence type="ECO:0000256" key="5">
    <source>
        <dbReference type="SAM" id="SignalP"/>
    </source>
</evidence>
<evidence type="ECO:0000313" key="7">
    <source>
        <dbReference type="EMBL" id="HEB97709.1"/>
    </source>
</evidence>
<dbReference type="InterPro" id="IPR017937">
    <property type="entry name" value="Thioredoxin_CS"/>
</dbReference>
<dbReference type="InterPro" id="IPR050553">
    <property type="entry name" value="Thioredoxin_ResA/DsbE_sf"/>
</dbReference>
<keyword evidence="5" id="KW-0732">Signal</keyword>